<protein>
    <submittedName>
        <fullName evidence="2">Uncharacterized protein</fullName>
    </submittedName>
</protein>
<evidence type="ECO:0000313" key="2">
    <source>
        <dbReference type="EMBL" id="GBG81460.1"/>
    </source>
</evidence>
<organism evidence="2 3">
    <name type="scientific">Chara braunii</name>
    <name type="common">Braun's stonewort</name>
    <dbReference type="NCBI Taxonomy" id="69332"/>
    <lineage>
        <taxon>Eukaryota</taxon>
        <taxon>Viridiplantae</taxon>
        <taxon>Streptophyta</taxon>
        <taxon>Charophyceae</taxon>
        <taxon>Charales</taxon>
        <taxon>Characeae</taxon>
        <taxon>Chara</taxon>
    </lineage>
</organism>
<proteinExistence type="predicted"/>
<gene>
    <name evidence="2" type="ORF">CBR_g32450</name>
</gene>
<name>A0A388LGK6_CHABU</name>
<feature type="compositionally biased region" description="Low complexity" evidence="1">
    <location>
        <begin position="133"/>
        <end position="144"/>
    </location>
</feature>
<feature type="region of interest" description="Disordered" evidence="1">
    <location>
        <begin position="121"/>
        <end position="154"/>
    </location>
</feature>
<evidence type="ECO:0000256" key="1">
    <source>
        <dbReference type="SAM" id="MobiDB-lite"/>
    </source>
</evidence>
<keyword evidence="3" id="KW-1185">Reference proteome</keyword>
<dbReference type="Gramene" id="GBG81460">
    <property type="protein sequence ID" value="GBG81460"/>
    <property type="gene ID" value="CBR_g32450"/>
</dbReference>
<sequence>MAVERAFLGSVLQLPGCQGLTDKAVALATSPGTSHSAMRVGTGLHVNSAGAHKAVLLAAHVTSPGIEDNARQDLCGTHLKGVGSSRLRRVRSRGSKRGSGFFRDCVGNRSRLHVIAAGMENAGAGRGPSRGIPPKATPASPSSPVTRSQAESLREQNQRLLAMQQELLEQVCPYRGAVNTTVPFEEEKLFRLLMHATA</sequence>
<evidence type="ECO:0000313" key="3">
    <source>
        <dbReference type="Proteomes" id="UP000265515"/>
    </source>
</evidence>
<comment type="caution">
    <text evidence="2">The sequence shown here is derived from an EMBL/GenBank/DDBJ whole genome shotgun (WGS) entry which is preliminary data.</text>
</comment>
<reference evidence="2 3" key="1">
    <citation type="journal article" date="2018" name="Cell">
        <title>The Chara Genome: Secondary Complexity and Implications for Plant Terrestrialization.</title>
        <authorList>
            <person name="Nishiyama T."/>
            <person name="Sakayama H."/>
            <person name="Vries J.D."/>
            <person name="Buschmann H."/>
            <person name="Saint-Marcoux D."/>
            <person name="Ullrich K.K."/>
            <person name="Haas F.B."/>
            <person name="Vanderstraeten L."/>
            <person name="Becker D."/>
            <person name="Lang D."/>
            <person name="Vosolsobe S."/>
            <person name="Rombauts S."/>
            <person name="Wilhelmsson P.K.I."/>
            <person name="Janitza P."/>
            <person name="Kern R."/>
            <person name="Heyl A."/>
            <person name="Rumpler F."/>
            <person name="Villalobos L.I.A.C."/>
            <person name="Clay J.M."/>
            <person name="Skokan R."/>
            <person name="Toyoda A."/>
            <person name="Suzuki Y."/>
            <person name="Kagoshima H."/>
            <person name="Schijlen E."/>
            <person name="Tajeshwar N."/>
            <person name="Catarino B."/>
            <person name="Hetherington A.J."/>
            <person name="Saltykova A."/>
            <person name="Bonnot C."/>
            <person name="Breuninger H."/>
            <person name="Symeonidi A."/>
            <person name="Radhakrishnan G.V."/>
            <person name="Van Nieuwerburgh F."/>
            <person name="Deforce D."/>
            <person name="Chang C."/>
            <person name="Karol K.G."/>
            <person name="Hedrich R."/>
            <person name="Ulvskov P."/>
            <person name="Glockner G."/>
            <person name="Delwiche C.F."/>
            <person name="Petrasek J."/>
            <person name="Van de Peer Y."/>
            <person name="Friml J."/>
            <person name="Beilby M."/>
            <person name="Dolan L."/>
            <person name="Kohara Y."/>
            <person name="Sugano S."/>
            <person name="Fujiyama A."/>
            <person name="Delaux P.-M."/>
            <person name="Quint M."/>
            <person name="TheiBen G."/>
            <person name="Hagemann M."/>
            <person name="Harholt J."/>
            <person name="Dunand C."/>
            <person name="Zachgo S."/>
            <person name="Langdale J."/>
            <person name="Maumus F."/>
            <person name="Straeten D.V.D."/>
            <person name="Gould S.B."/>
            <person name="Rensing S.A."/>
        </authorList>
    </citation>
    <scope>NUCLEOTIDE SEQUENCE [LARGE SCALE GENOMIC DNA]</scope>
    <source>
        <strain evidence="2 3">S276</strain>
    </source>
</reference>
<dbReference type="EMBL" id="BFEA01000375">
    <property type="protein sequence ID" value="GBG81460.1"/>
    <property type="molecule type" value="Genomic_DNA"/>
</dbReference>
<dbReference type="AlphaFoldDB" id="A0A388LGK6"/>
<accession>A0A388LGK6</accession>
<dbReference type="Proteomes" id="UP000265515">
    <property type="component" value="Unassembled WGS sequence"/>
</dbReference>